<keyword evidence="9" id="KW-1185">Reference proteome</keyword>
<keyword evidence="1" id="KW-0028">Amino-acid biosynthesis</keyword>
<evidence type="ECO:0000259" key="6">
    <source>
        <dbReference type="Pfam" id="PF00288"/>
    </source>
</evidence>
<feature type="domain" description="GHMP kinase N-terminal" evidence="6">
    <location>
        <begin position="54"/>
        <end position="113"/>
    </location>
</feature>
<dbReference type="GO" id="GO:0005524">
    <property type="term" value="F:ATP binding"/>
    <property type="evidence" value="ECO:0007669"/>
    <property type="project" value="UniProtKB-KW"/>
</dbReference>
<evidence type="ECO:0000256" key="2">
    <source>
        <dbReference type="ARBA" id="ARBA00022679"/>
    </source>
</evidence>
<dbReference type="Proteomes" id="UP000321337">
    <property type="component" value="Unassembled WGS sequence"/>
</dbReference>
<dbReference type="PIRSF" id="PIRSF004884">
    <property type="entry name" value="Sugar_kin_arch"/>
    <property type="match status" value="1"/>
</dbReference>
<evidence type="ECO:0000313" key="8">
    <source>
        <dbReference type="EMBL" id="GEP29922.1"/>
    </source>
</evidence>
<organism evidence="8 9">
    <name type="scientific">Sulfuriferula plumbiphila</name>
    <dbReference type="NCBI Taxonomy" id="171865"/>
    <lineage>
        <taxon>Bacteria</taxon>
        <taxon>Pseudomonadati</taxon>
        <taxon>Pseudomonadota</taxon>
        <taxon>Betaproteobacteria</taxon>
        <taxon>Nitrosomonadales</taxon>
        <taxon>Sulfuricellaceae</taxon>
        <taxon>Sulfuriferula</taxon>
    </lineage>
</organism>
<dbReference type="Pfam" id="PF08544">
    <property type="entry name" value="GHMP_kinases_C"/>
    <property type="match status" value="1"/>
</dbReference>
<dbReference type="GO" id="GO:0008652">
    <property type="term" value="P:amino acid biosynthetic process"/>
    <property type="evidence" value="ECO:0007669"/>
    <property type="project" value="UniProtKB-KW"/>
</dbReference>
<name>A0A512L641_9PROT</name>
<feature type="domain" description="GHMP kinase C-terminal" evidence="7">
    <location>
        <begin position="196"/>
        <end position="280"/>
    </location>
</feature>
<dbReference type="InterPro" id="IPR014721">
    <property type="entry name" value="Ribsml_uS5_D2-typ_fold_subgr"/>
</dbReference>
<comment type="caution">
    <text evidence="8">The sequence shown here is derived from an EMBL/GenBank/DDBJ whole genome shotgun (WGS) entry which is preliminary data.</text>
</comment>
<reference evidence="8 9" key="1">
    <citation type="submission" date="2019-07" db="EMBL/GenBank/DDBJ databases">
        <title>Whole genome shotgun sequence of Thiobacillus plumbophilus NBRC 107929.</title>
        <authorList>
            <person name="Hosoyama A."/>
            <person name="Uohara A."/>
            <person name="Ohji S."/>
            <person name="Ichikawa N."/>
        </authorList>
    </citation>
    <scope>NUCLEOTIDE SEQUENCE [LARGE SCALE GENOMIC DNA]</scope>
    <source>
        <strain evidence="8 9">NBRC 107929</strain>
    </source>
</reference>
<dbReference type="Gene3D" id="3.30.230.10">
    <property type="match status" value="1"/>
</dbReference>
<dbReference type="Gene3D" id="3.30.70.890">
    <property type="entry name" value="GHMP kinase, C-terminal domain"/>
    <property type="match status" value="1"/>
</dbReference>
<dbReference type="GO" id="GO:0016301">
    <property type="term" value="F:kinase activity"/>
    <property type="evidence" value="ECO:0007669"/>
    <property type="project" value="UniProtKB-KW"/>
</dbReference>
<evidence type="ECO:0000256" key="4">
    <source>
        <dbReference type="ARBA" id="ARBA00022777"/>
    </source>
</evidence>
<keyword evidence="4" id="KW-0418">Kinase</keyword>
<dbReference type="InterPro" id="IPR020568">
    <property type="entry name" value="Ribosomal_Su5_D2-typ_SF"/>
</dbReference>
<dbReference type="EMBL" id="BKAD01000009">
    <property type="protein sequence ID" value="GEP29922.1"/>
    <property type="molecule type" value="Genomic_DNA"/>
</dbReference>
<evidence type="ECO:0000256" key="1">
    <source>
        <dbReference type="ARBA" id="ARBA00022605"/>
    </source>
</evidence>
<sequence>MGFLDLNGSLGRRFGSLGLAIEELATTVTAHPDDRISAQGPQAERAQAFARQALVSMGIKGGARLQVQQAIPEHAGLGSGTQLALAVGTALSRLYGVEWPLRDMATAMNRGGRSGIGLGLFEHGGFVVDGGRGGQDAPPTVISRLEFPAHWRLVLVFDRTYTGLHGEQEKQAFAALPNFPEASAGRLCRLALMQAMPALAEWDIAGFGVAVSTIQEVVGDHFAPAQGGRFASPRVARALKWFGRNGAAGVGQSSWGPTGFVLAESEMSAHALARSARTEFAADNLEFMVCAGRNRGAEIRTEAHQALAQAK</sequence>
<dbReference type="InterPro" id="IPR004422">
    <property type="entry name" value="RFAP_synthase"/>
</dbReference>
<dbReference type="SUPFAM" id="SSF54211">
    <property type="entry name" value="Ribosomal protein S5 domain 2-like"/>
    <property type="match status" value="1"/>
</dbReference>
<dbReference type="InterPro" id="IPR006204">
    <property type="entry name" value="GHMP_kinase_N_dom"/>
</dbReference>
<dbReference type="NCBIfam" id="TIGR00144">
    <property type="entry name" value="beta_RFAP_syn"/>
    <property type="match status" value="1"/>
</dbReference>
<keyword evidence="3" id="KW-0547">Nucleotide-binding</keyword>
<dbReference type="Pfam" id="PF00288">
    <property type="entry name" value="GHMP_kinases_N"/>
    <property type="match status" value="1"/>
</dbReference>
<keyword evidence="5" id="KW-0067">ATP-binding</keyword>
<keyword evidence="2" id="KW-0808">Transferase</keyword>
<protein>
    <submittedName>
        <fullName evidence="8">Beta-ribofuranosylaminobenzene 5'-phosphate synthase</fullName>
    </submittedName>
</protein>
<proteinExistence type="predicted"/>
<evidence type="ECO:0000256" key="3">
    <source>
        <dbReference type="ARBA" id="ARBA00022741"/>
    </source>
</evidence>
<gene>
    <name evidence="8" type="ORF">TPL01_10600</name>
</gene>
<dbReference type="InterPro" id="IPR036554">
    <property type="entry name" value="GHMP_kinase_C_sf"/>
</dbReference>
<evidence type="ECO:0000259" key="7">
    <source>
        <dbReference type="Pfam" id="PF08544"/>
    </source>
</evidence>
<dbReference type="PANTHER" id="PTHR20861:SF6">
    <property type="entry name" value="BETA-RIBOFURANOSYLPHENOL 5'-PHOSPHATE SYNTHASE"/>
    <property type="match status" value="1"/>
</dbReference>
<dbReference type="AlphaFoldDB" id="A0A512L641"/>
<evidence type="ECO:0000256" key="5">
    <source>
        <dbReference type="ARBA" id="ARBA00022840"/>
    </source>
</evidence>
<evidence type="ECO:0000313" key="9">
    <source>
        <dbReference type="Proteomes" id="UP000321337"/>
    </source>
</evidence>
<accession>A0A512L641</accession>
<dbReference type="InterPro" id="IPR013750">
    <property type="entry name" value="GHMP_kinase_C_dom"/>
</dbReference>
<dbReference type="PANTHER" id="PTHR20861">
    <property type="entry name" value="HOMOSERINE/4-DIPHOSPHOCYTIDYL-2-C-METHYL-D-ERYTHRITOL KINASE"/>
    <property type="match status" value="1"/>
</dbReference>